<dbReference type="EMBL" id="JAHUTI010081733">
    <property type="protein sequence ID" value="MED6258947.1"/>
    <property type="molecule type" value="Genomic_DNA"/>
</dbReference>
<keyword evidence="2" id="KW-1185">Reference proteome</keyword>
<organism evidence="1 2">
    <name type="scientific">Ataeniobius toweri</name>
    <dbReference type="NCBI Taxonomy" id="208326"/>
    <lineage>
        <taxon>Eukaryota</taxon>
        <taxon>Metazoa</taxon>
        <taxon>Chordata</taxon>
        <taxon>Craniata</taxon>
        <taxon>Vertebrata</taxon>
        <taxon>Euteleostomi</taxon>
        <taxon>Actinopterygii</taxon>
        <taxon>Neopterygii</taxon>
        <taxon>Teleostei</taxon>
        <taxon>Neoteleostei</taxon>
        <taxon>Acanthomorphata</taxon>
        <taxon>Ovalentaria</taxon>
        <taxon>Atherinomorphae</taxon>
        <taxon>Cyprinodontiformes</taxon>
        <taxon>Goodeidae</taxon>
        <taxon>Ataeniobius</taxon>
    </lineage>
</organism>
<protein>
    <submittedName>
        <fullName evidence="1">Uncharacterized protein</fullName>
    </submittedName>
</protein>
<accession>A0ABU7C7M1</accession>
<sequence>MSSAQSLREFIRERLIAAAEEIFTEVDKTIVHYEEELDRQRRLLNISWKPQINLQRIATWNANEGEFVEFLYFC</sequence>
<evidence type="ECO:0000313" key="1">
    <source>
        <dbReference type="EMBL" id="MED6258947.1"/>
    </source>
</evidence>
<reference evidence="1 2" key="1">
    <citation type="submission" date="2021-07" db="EMBL/GenBank/DDBJ databases">
        <authorList>
            <person name="Palmer J.M."/>
        </authorList>
    </citation>
    <scope>NUCLEOTIDE SEQUENCE [LARGE SCALE GENOMIC DNA]</scope>
    <source>
        <strain evidence="1 2">AT_MEX2019</strain>
        <tissue evidence="1">Muscle</tissue>
    </source>
</reference>
<proteinExistence type="predicted"/>
<dbReference type="Proteomes" id="UP001345963">
    <property type="component" value="Unassembled WGS sequence"/>
</dbReference>
<evidence type="ECO:0000313" key="2">
    <source>
        <dbReference type="Proteomes" id="UP001345963"/>
    </source>
</evidence>
<gene>
    <name evidence="1" type="ORF">ATANTOWER_014702</name>
</gene>
<comment type="caution">
    <text evidence="1">The sequence shown here is derived from an EMBL/GenBank/DDBJ whole genome shotgun (WGS) entry which is preliminary data.</text>
</comment>
<name>A0ABU7C7M1_9TELE</name>